<proteinExistence type="predicted"/>
<dbReference type="Proteomes" id="UP000294597">
    <property type="component" value="Unassembled WGS sequence"/>
</dbReference>
<evidence type="ECO:0000313" key="3">
    <source>
        <dbReference type="Proteomes" id="UP000294597"/>
    </source>
</evidence>
<evidence type="ECO:0000313" key="2">
    <source>
        <dbReference type="EMBL" id="TDE03240.1"/>
    </source>
</evidence>
<feature type="transmembrane region" description="Helical" evidence="1">
    <location>
        <begin position="15"/>
        <end position="38"/>
    </location>
</feature>
<dbReference type="RefSeq" id="WP_132111638.1">
    <property type="nucleotide sequence ID" value="NZ_SMFO01000008.1"/>
</dbReference>
<protein>
    <submittedName>
        <fullName evidence="2">Uncharacterized protein</fullName>
    </submittedName>
</protein>
<accession>A0A4R5CUY1</accession>
<keyword evidence="1" id="KW-1133">Transmembrane helix</keyword>
<keyword evidence="1" id="KW-0472">Membrane</keyword>
<dbReference type="AlphaFoldDB" id="A0A4R5CUY1"/>
<keyword evidence="3" id="KW-1185">Reference proteome</keyword>
<organism evidence="2 3">
    <name type="scientific">Flavobacterium hiemivividum</name>
    <dbReference type="NCBI Taxonomy" id="2541734"/>
    <lineage>
        <taxon>Bacteria</taxon>
        <taxon>Pseudomonadati</taxon>
        <taxon>Bacteroidota</taxon>
        <taxon>Flavobacteriia</taxon>
        <taxon>Flavobacteriales</taxon>
        <taxon>Flavobacteriaceae</taxon>
        <taxon>Flavobacterium</taxon>
    </lineage>
</organism>
<gene>
    <name evidence="2" type="ORF">E0F98_11650</name>
</gene>
<reference evidence="2 3" key="1">
    <citation type="submission" date="2019-03" db="EMBL/GenBank/DDBJ databases">
        <title>Flavobacterium TSA-D2 sp. nov., isolated from arctic soil.</title>
        <authorList>
            <person name="Chaudhary D.K."/>
        </authorList>
    </citation>
    <scope>NUCLEOTIDE SEQUENCE [LARGE SCALE GENOMIC DNA]</scope>
    <source>
        <strain evidence="2 3">TSA-D2</strain>
    </source>
</reference>
<dbReference type="EMBL" id="SMFO01000008">
    <property type="protein sequence ID" value="TDE03240.1"/>
    <property type="molecule type" value="Genomic_DNA"/>
</dbReference>
<keyword evidence="1" id="KW-0812">Transmembrane</keyword>
<comment type="caution">
    <text evidence="2">The sequence shown here is derived from an EMBL/GenBank/DDBJ whole genome shotgun (WGS) entry which is preliminary data.</text>
</comment>
<evidence type="ECO:0000256" key="1">
    <source>
        <dbReference type="SAM" id="Phobius"/>
    </source>
</evidence>
<feature type="transmembrane region" description="Helical" evidence="1">
    <location>
        <begin position="44"/>
        <end position="61"/>
    </location>
</feature>
<sequence length="72" mass="8176">MKSITIGKLTFSKKAISLTATLFFSFGVLLGAFITLSIESESKFNFLLFLLLNIPIWAYLMPKIRKEITEND</sequence>
<name>A0A4R5CUY1_9FLAO</name>